<evidence type="ECO:0000313" key="3">
    <source>
        <dbReference type="Proteomes" id="UP001064933"/>
    </source>
</evidence>
<evidence type="ECO:0008006" key="4">
    <source>
        <dbReference type="Google" id="ProtNLM"/>
    </source>
</evidence>
<dbReference type="EMBL" id="CP104562">
    <property type="protein sequence ID" value="UXH79271.1"/>
    <property type="molecule type" value="Genomic_DNA"/>
</dbReference>
<gene>
    <name evidence="2" type="ORF">N4261_04870</name>
</gene>
<organism evidence="2 3">
    <name type="scientific">Roseateles amylovorans</name>
    <dbReference type="NCBI Taxonomy" id="2978473"/>
    <lineage>
        <taxon>Bacteria</taxon>
        <taxon>Pseudomonadati</taxon>
        <taxon>Pseudomonadota</taxon>
        <taxon>Betaproteobacteria</taxon>
        <taxon>Burkholderiales</taxon>
        <taxon>Sphaerotilaceae</taxon>
        <taxon>Roseateles</taxon>
    </lineage>
</organism>
<proteinExistence type="predicted"/>
<accession>A0ABY6B2G5</accession>
<sequence>MSLLPPPSDDLPKPVATSAGRPPGDAPCTPCSPCDVAKPSDVAAPAPSCLWAPRAASAAWPVRSSALGLLPGLSGGPALGLLADDRARHTADHPGVECLRWMAFKIACGLTPEDPQLLRRHQLATEQLVEAGVLAAIPAHEQALRLLYSTAHHTLLPWHWRCACMDQLNRPLAALSRLAGADAALAARLQRFQWCLSQSPLKESR</sequence>
<reference evidence="2" key="1">
    <citation type="submission" date="2022-10" db="EMBL/GenBank/DDBJ databases">
        <title>Characterization and whole genome sequencing of a new Roseateles species, isolated from fresh water.</title>
        <authorList>
            <person name="Guliayeva D.Y."/>
            <person name="Akhremchuk A.E."/>
            <person name="Sikolenko M.A."/>
            <person name="Valentovich L.N."/>
            <person name="Sidarenka A.V."/>
        </authorList>
    </citation>
    <scope>NUCLEOTIDE SEQUENCE</scope>
    <source>
        <strain evidence="2">BIM B-1768</strain>
    </source>
</reference>
<keyword evidence="3" id="KW-1185">Reference proteome</keyword>
<evidence type="ECO:0000313" key="2">
    <source>
        <dbReference type="EMBL" id="UXH79271.1"/>
    </source>
</evidence>
<dbReference type="RefSeq" id="WP_261759091.1">
    <property type="nucleotide sequence ID" value="NZ_CP104562.2"/>
</dbReference>
<protein>
    <recommendedName>
        <fullName evidence="4">FagA protein</fullName>
    </recommendedName>
</protein>
<name>A0ABY6B2G5_9BURK</name>
<feature type="region of interest" description="Disordered" evidence="1">
    <location>
        <begin position="1"/>
        <end position="24"/>
    </location>
</feature>
<evidence type="ECO:0000256" key="1">
    <source>
        <dbReference type="SAM" id="MobiDB-lite"/>
    </source>
</evidence>
<dbReference type="Proteomes" id="UP001064933">
    <property type="component" value="Chromosome"/>
</dbReference>